<dbReference type="InterPro" id="IPR036259">
    <property type="entry name" value="MFS_trans_sf"/>
</dbReference>
<keyword evidence="8" id="KW-1185">Reference proteome</keyword>
<proteinExistence type="predicted"/>
<dbReference type="GO" id="GO:0016020">
    <property type="term" value="C:membrane"/>
    <property type="evidence" value="ECO:0007669"/>
    <property type="project" value="UniProtKB-SubCell"/>
</dbReference>
<dbReference type="PROSITE" id="PS50850">
    <property type="entry name" value="MFS"/>
    <property type="match status" value="1"/>
</dbReference>
<dbReference type="PANTHER" id="PTHR24064">
    <property type="entry name" value="SOLUTE CARRIER FAMILY 22 MEMBER"/>
    <property type="match status" value="1"/>
</dbReference>
<dbReference type="Ensembl" id="ENSOKIT00005051284.1">
    <property type="protein sequence ID" value="ENSOKIP00005048653.1"/>
    <property type="gene ID" value="ENSOKIG00005020469.1"/>
</dbReference>
<protein>
    <recommendedName>
        <fullName evidence="6">Major facilitator superfamily (MFS) profile domain-containing protein</fullName>
    </recommendedName>
</protein>
<sequence>FDLVCNDKWKQPFTSSVYFLGVLCGSFFSGQLSDRFGRKPVLFVTMAVQTLFTFVQVFSQSWEMFSVLFFIVGLGQISNYVAAFVLEILTATVRVLYVTLGVCLFFAFGYMMLPLLAFFIRDWRSLLLVMSVPGLVYIPLWW</sequence>
<feature type="transmembrane region" description="Helical" evidence="5">
    <location>
        <begin position="41"/>
        <end position="59"/>
    </location>
</feature>
<dbReference type="Pfam" id="PF07690">
    <property type="entry name" value="MFS_1"/>
    <property type="match status" value="1"/>
</dbReference>
<dbReference type="AlphaFoldDB" id="A0A8C7MEV7"/>
<evidence type="ECO:0000256" key="4">
    <source>
        <dbReference type="ARBA" id="ARBA00023136"/>
    </source>
</evidence>
<reference evidence="7" key="1">
    <citation type="submission" date="2025-08" db="UniProtKB">
        <authorList>
            <consortium name="Ensembl"/>
        </authorList>
    </citation>
    <scope>IDENTIFICATION</scope>
</reference>
<dbReference type="InterPro" id="IPR011701">
    <property type="entry name" value="MFS"/>
</dbReference>
<dbReference type="PROSITE" id="PS00216">
    <property type="entry name" value="SUGAR_TRANSPORT_1"/>
    <property type="match status" value="1"/>
</dbReference>
<feature type="transmembrane region" description="Helical" evidence="5">
    <location>
        <begin position="96"/>
        <end position="117"/>
    </location>
</feature>
<keyword evidence="4 5" id="KW-0472">Membrane</keyword>
<dbReference type="GeneTree" id="ENSGT00940000163251"/>
<dbReference type="InterPro" id="IPR005829">
    <property type="entry name" value="Sugar_transporter_CS"/>
</dbReference>
<evidence type="ECO:0000259" key="6">
    <source>
        <dbReference type="PROSITE" id="PS50850"/>
    </source>
</evidence>
<evidence type="ECO:0000256" key="1">
    <source>
        <dbReference type="ARBA" id="ARBA00004141"/>
    </source>
</evidence>
<keyword evidence="2 5" id="KW-0812">Transmembrane</keyword>
<accession>A0A8C7MEV7</accession>
<dbReference type="GO" id="GO:0022857">
    <property type="term" value="F:transmembrane transporter activity"/>
    <property type="evidence" value="ECO:0007669"/>
    <property type="project" value="InterPro"/>
</dbReference>
<evidence type="ECO:0000256" key="5">
    <source>
        <dbReference type="SAM" id="Phobius"/>
    </source>
</evidence>
<feature type="domain" description="Major facilitator superfamily (MFS) profile" evidence="6">
    <location>
        <begin position="1"/>
        <end position="142"/>
    </location>
</feature>
<feature type="transmembrane region" description="Helical" evidence="5">
    <location>
        <begin position="12"/>
        <end position="29"/>
    </location>
</feature>
<dbReference type="InterPro" id="IPR020846">
    <property type="entry name" value="MFS_dom"/>
</dbReference>
<dbReference type="SUPFAM" id="SSF103473">
    <property type="entry name" value="MFS general substrate transporter"/>
    <property type="match status" value="1"/>
</dbReference>
<evidence type="ECO:0000256" key="2">
    <source>
        <dbReference type="ARBA" id="ARBA00022692"/>
    </source>
</evidence>
<dbReference type="Gene3D" id="1.20.1250.20">
    <property type="entry name" value="MFS general substrate transporter like domains"/>
    <property type="match status" value="1"/>
</dbReference>
<comment type="subcellular location">
    <subcellularLocation>
        <location evidence="1">Membrane</location>
        <topology evidence="1">Multi-pass membrane protein</topology>
    </subcellularLocation>
</comment>
<evidence type="ECO:0000313" key="7">
    <source>
        <dbReference type="Ensembl" id="ENSOKIP00005048653.1"/>
    </source>
</evidence>
<evidence type="ECO:0000256" key="3">
    <source>
        <dbReference type="ARBA" id="ARBA00022989"/>
    </source>
</evidence>
<organism evidence="7 8">
    <name type="scientific">Oncorhynchus kisutch</name>
    <name type="common">Coho salmon</name>
    <name type="synonym">Salmo kisutch</name>
    <dbReference type="NCBI Taxonomy" id="8019"/>
    <lineage>
        <taxon>Eukaryota</taxon>
        <taxon>Metazoa</taxon>
        <taxon>Chordata</taxon>
        <taxon>Craniata</taxon>
        <taxon>Vertebrata</taxon>
        <taxon>Euteleostomi</taxon>
        <taxon>Actinopterygii</taxon>
        <taxon>Neopterygii</taxon>
        <taxon>Teleostei</taxon>
        <taxon>Protacanthopterygii</taxon>
        <taxon>Salmoniformes</taxon>
        <taxon>Salmonidae</taxon>
        <taxon>Salmoninae</taxon>
        <taxon>Oncorhynchus</taxon>
    </lineage>
</organism>
<reference evidence="7" key="2">
    <citation type="submission" date="2025-09" db="UniProtKB">
        <authorList>
            <consortium name="Ensembl"/>
        </authorList>
    </citation>
    <scope>IDENTIFICATION</scope>
</reference>
<dbReference type="Proteomes" id="UP000694557">
    <property type="component" value="Unassembled WGS sequence"/>
</dbReference>
<keyword evidence="3 5" id="KW-1133">Transmembrane helix</keyword>
<feature type="transmembrane region" description="Helical" evidence="5">
    <location>
        <begin position="65"/>
        <end position="89"/>
    </location>
</feature>
<evidence type="ECO:0000313" key="8">
    <source>
        <dbReference type="Proteomes" id="UP000694557"/>
    </source>
</evidence>
<name>A0A8C7MEV7_ONCKI</name>